<evidence type="ECO:0000313" key="1">
    <source>
        <dbReference type="EMBL" id="VWL94804.1"/>
    </source>
</evidence>
<keyword evidence="2" id="KW-1185">Reference proteome</keyword>
<organism evidence="1 2">
    <name type="scientific">Collinsella aerofaciens</name>
    <dbReference type="NCBI Taxonomy" id="74426"/>
    <lineage>
        <taxon>Bacteria</taxon>
        <taxon>Bacillati</taxon>
        <taxon>Actinomycetota</taxon>
        <taxon>Coriobacteriia</taxon>
        <taxon>Coriobacteriales</taxon>
        <taxon>Coriobacteriaceae</taxon>
        <taxon>Collinsella</taxon>
    </lineage>
</organism>
<dbReference type="Proteomes" id="UP000361836">
    <property type="component" value="Unassembled WGS sequence"/>
</dbReference>
<reference evidence="1 2" key="1">
    <citation type="submission" date="2019-10" db="EMBL/GenBank/DDBJ databases">
        <authorList>
            <person name="Wolf R A."/>
        </authorList>
    </citation>
    <scope>NUCLEOTIDE SEQUENCE [LARGE SCALE GENOMIC DNA]</scope>
    <source>
        <strain evidence="1">Collinsella_aerofaciens_MC2</strain>
    </source>
</reference>
<gene>
    <name evidence="1" type="ORF">KCJAJFAP_00085</name>
</gene>
<dbReference type="AlphaFoldDB" id="A0A5K1IZ77"/>
<protein>
    <recommendedName>
        <fullName evidence="3">DUF559 domain-containing protein</fullName>
    </recommendedName>
</protein>
<proteinExistence type="predicted"/>
<accession>A0A5K1IZ77</accession>
<name>A0A5K1IZ77_9ACTN</name>
<dbReference type="EMBL" id="CABWIE010000019">
    <property type="protein sequence ID" value="VWL94804.1"/>
    <property type="molecule type" value="Genomic_DNA"/>
</dbReference>
<sequence length="375" mass="40853">MTTVISHFSALRAIRRARRAYSALPWDSIDGGQQAQALAGCIPNNDAVDFSALSILDAWNEDDSEPLDLLISNEDNRRPDKRIRQHILSTALPKGAIMRIEADIYATSPAMTAMLCSKNESVAKTLMLLMELLGTYSLPPEATYPIAYDDTWPKADGFEAMGDLDCQGNQPAPEGQAEARCEQAHYKCEPATTIEDLEAIARFAKSSSCASFRTAVKLARAGSASPAESLMFAVLGAPMRFGGFGCCSLPMGGLLLNYRIDFDTLAVNMSSGIPYAICDLYCPAAGIDNEYNGIGHELQNARIHDGNRNNGLKAMGVHVLVINRDQMKDLVALEAFAQTMHRLAGARFRYRIKGYRKRQAAWLNALRAGIGLAPV</sequence>
<dbReference type="Gene3D" id="3.40.960.10">
    <property type="entry name" value="VSR Endonuclease"/>
    <property type="match status" value="1"/>
</dbReference>
<dbReference type="RefSeq" id="WP_152076386.1">
    <property type="nucleotide sequence ID" value="NZ_CAAKNU010000037.1"/>
</dbReference>
<evidence type="ECO:0000313" key="2">
    <source>
        <dbReference type="Proteomes" id="UP000361836"/>
    </source>
</evidence>
<evidence type="ECO:0008006" key="3">
    <source>
        <dbReference type="Google" id="ProtNLM"/>
    </source>
</evidence>